<protein>
    <submittedName>
        <fullName evidence="1">Uncharacterized protein</fullName>
    </submittedName>
</protein>
<proteinExistence type="predicted"/>
<keyword evidence="2" id="KW-1185">Reference proteome</keyword>
<dbReference type="Proteomes" id="UP001489004">
    <property type="component" value="Unassembled WGS sequence"/>
</dbReference>
<name>A0AAW1Q4L0_9CHLO</name>
<comment type="caution">
    <text evidence="1">The sequence shown here is derived from an EMBL/GenBank/DDBJ whole genome shotgun (WGS) entry which is preliminary data.</text>
</comment>
<evidence type="ECO:0000313" key="1">
    <source>
        <dbReference type="EMBL" id="KAK9815765.1"/>
    </source>
</evidence>
<reference evidence="1 2" key="1">
    <citation type="journal article" date="2024" name="Nat. Commun.">
        <title>Phylogenomics reveals the evolutionary origins of lichenization in chlorophyte algae.</title>
        <authorList>
            <person name="Puginier C."/>
            <person name="Libourel C."/>
            <person name="Otte J."/>
            <person name="Skaloud P."/>
            <person name="Haon M."/>
            <person name="Grisel S."/>
            <person name="Petersen M."/>
            <person name="Berrin J.G."/>
            <person name="Delaux P.M."/>
            <person name="Dal Grande F."/>
            <person name="Keller J."/>
        </authorList>
    </citation>
    <scope>NUCLEOTIDE SEQUENCE [LARGE SCALE GENOMIC DNA]</scope>
    <source>
        <strain evidence="1 2">SAG 2043</strain>
    </source>
</reference>
<sequence length="172" mass="18503">MYKDEGRLNKEESHARLMAVRARWSATQLGKDWLLAAAYIPETAPDGFRHVAAHRNIADTLQIVAVKQQDLTDIPGGGMHNMIQRIPLGNEDMADAALASAFAAVAEQTACEHPVLPLHKYGTNKTCTAFPLQQGPTKDTTGAQGVFALPPDMCPGQAETLLTVRGCALLLS</sequence>
<gene>
    <name evidence="1" type="ORF">WJX72_009130</name>
</gene>
<dbReference type="AlphaFoldDB" id="A0AAW1Q4L0"/>
<dbReference type="EMBL" id="JALJOR010000006">
    <property type="protein sequence ID" value="KAK9815765.1"/>
    <property type="molecule type" value="Genomic_DNA"/>
</dbReference>
<accession>A0AAW1Q4L0</accession>
<organism evidence="1 2">
    <name type="scientific">[Myrmecia] bisecta</name>
    <dbReference type="NCBI Taxonomy" id="41462"/>
    <lineage>
        <taxon>Eukaryota</taxon>
        <taxon>Viridiplantae</taxon>
        <taxon>Chlorophyta</taxon>
        <taxon>core chlorophytes</taxon>
        <taxon>Trebouxiophyceae</taxon>
        <taxon>Trebouxiales</taxon>
        <taxon>Trebouxiaceae</taxon>
        <taxon>Myrmecia</taxon>
    </lineage>
</organism>
<evidence type="ECO:0000313" key="2">
    <source>
        <dbReference type="Proteomes" id="UP001489004"/>
    </source>
</evidence>